<gene>
    <name evidence="4" type="ORF">DEA37_0004319</name>
</gene>
<feature type="region of interest" description="Disordered" evidence="1">
    <location>
        <begin position="1940"/>
        <end position="1964"/>
    </location>
</feature>
<feature type="domain" description="BRCA2 OB1" evidence="2">
    <location>
        <begin position="1043"/>
        <end position="1177"/>
    </location>
</feature>
<evidence type="ECO:0000256" key="1">
    <source>
        <dbReference type="SAM" id="MobiDB-lite"/>
    </source>
</evidence>
<dbReference type="SUPFAM" id="SSF81878">
    <property type="entry name" value="BRCA2 tower domain"/>
    <property type="match status" value="1"/>
</dbReference>
<dbReference type="Proteomes" id="UP000324629">
    <property type="component" value="Unassembled WGS sequence"/>
</dbReference>
<dbReference type="GO" id="GO:0006355">
    <property type="term" value="P:regulation of DNA-templated transcription"/>
    <property type="evidence" value="ECO:0007669"/>
    <property type="project" value="TreeGrafter"/>
</dbReference>
<dbReference type="InterPro" id="IPR015187">
    <property type="entry name" value="BRCA2_OB_1"/>
</dbReference>
<dbReference type="InterPro" id="IPR036315">
    <property type="entry name" value="BRCA2_hlx_sf"/>
</dbReference>
<feature type="region of interest" description="Disordered" evidence="1">
    <location>
        <begin position="1776"/>
        <end position="1876"/>
    </location>
</feature>
<evidence type="ECO:0000313" key="4">
    <source>
        <dbReference type="EMBL" id="KAA3682351.1"/>
    </source>
</evidence>
<dbReference type="SUPFAM" id="SSF50249">
    <property type="entry name" value="Nucleic acid-binding proteins"/>
    <property type="match status" value="2"/>
</dbReference>
<feature type="compositionally biased region" description="Polar residues" evidence="1">
    <location>
        <begin position="1944"/>
        <end position="1964"/>
    </location>
</feature>
<accession>A0A5J4P380</accession>
<feature type="region of interest" description="Disordered" evidence="1">
    <location>
        <begin position="1226"/>
        <end position="1256"/>
    </location>
</feature>
<feature type="region of interest" description="Disordered" evidence="1">
    <location>
        <begin position="734"/>
        <end position="766"/>
    </location>
</feature>
<protein>
    <submittedName>
        <fullName evidence="4">Breast cancer 2 susceptibility protein</fullName>
    </submittedName>
</protein>
<feature type="compositionally biased region" description="Basic and acidic residues" evidence="1">
    <location>
        <begin position="1237"/>
        <end position="1246"/>
    </location>
</feature>
<dbReference type="Pfam" id="PF09103">
    <property type="entry name" value="BRCA-2_OB1"/>
    <property type="match status" value="1"/>
</dbReference>
<dbReference type="InterPro" id="IPR015525">
    <property type="entry name" value="BRCA2"/>
</dbReference>
<dbReference type="SUPFAM" id="SSF81872">
    <property type="entry name" value="BRCA2 helical domain"/>
    <property type="match status" value="1"/>
</dbReference>
<dbReference type="GO" id="GO:0005634">
    <property type="term" value="C:nucleus"/>
    <property type="evidence" value="ECO:0007669"/>
    <property type="project" value="TreeGrafter"/>
</dbReference>
<dbReference type="GO" id="GO:0000724">
    <property type="term" value="P:double-strand break repair via homologous recombination"/>
    <property type="evidence" value="ECO:0007669"/>
    <property type="project" value="InterPro"/>
</dbReference>
<dbReference type="PANTHER" id="PTHR11289">
    <property type="entry name" value="BREAST CANCER TYPE 2 SUSCEPTIBILITY PROTEIN BRCA2"/>
    <property type="match status" value="1"/>
</dbReference>
<evidence type="ECO:0000259" key="3">
    <source>
        <dbReference type="Pfam" id="PF09169"/>
    </source>
</evidence>
<name>A0A5J4P380_9TREM</name>
<evidence type="ECO:0000259" key="2">
    <source>
        <dbReference type="Pfam" id="PF09103"/>
    </source>
</evidence>
<reference evidence="4 5" key="1">
    <citation type="journal article" date="2019" name="Gigascience">
        <title>Whole-genome sequence of the oriental lung fluke Paragonimus westermani.</title>
        <authorList>
            <person name="Oey H."/>
            <person name="Zakrzewski M."/>
            <person name="Narain K."/>
            <person name="Devi K.R."/>
            <person name="Agatsuma T."/>
            <person name="Nawaratna S."/>
            <person name="Gobert G.N."/>
            <person name="Jones M.K."/>
            <person name="Ragan M.A."/>
            <person name="McManus D.P."/>
            <person name="Krause L."/>
        </authorList>
    </citation>
    <scope>NUCLEOTIDE SEQUENCE [LARGE SCALE GENOMIC DNA]</scope>
    <source>
        <strain evidence="4 5">IND2009</strain>
    </source>
</reference>
<dbReference type="InterPro" id="IPR012340">
    <property type="entry name" value="NA-bd_OB-fold"/>
</dbReference>
<comment type="caution">
    <text evidence="4">The sequence shown here is derived from an EMBL/GenBank/DDBJ whole genome shotgun (WGS) entry which is preliminary data.</text>
</comment>
<organism evidence="4 5">
    <name type="scientific">Paragonimus westermani</name>
    <dbReference type="NCBI Taxonomy" id="34504"/>
    <lineage>
        <taxon>Eukaryota</taxon>
        <taxon>Metazoa</taxon>
        <taxon>Spiralia</taxon>
        <taxon>Lophotrochozoa</taxon>
        <taxon>Platyhelminthes</taxon>
        <taxon>Trematoda</taxon>
        <taxon>Digenea</taxon>
        <taxon>Plagiorchiida</taxon>
        <taxon>Troglotremata</taxon>
        <taxon>Troglotrematidae</taxon>
        <taxon>Paragonimus</taxon>
    </lineage>
</organism>
<feature type="domain" description="Breast cancer type 2 susceptibility protein helical" evidence="3">
    <location>
        <begin position="939"/>
        <end position="1039"/>
    </location>
</feature>
<dbReference type="Pfam" id="PF09169">
    <property type="entry name" value="BRCA-2_helical"/>
    <property type="match status" value="1"/>
</dbReference>
<dbReference type="EMBL" id="QNGE01000026">
    <property type="protein sequence ID" value="KAA3682351.1"/>
    <property type="molecule type" value="Genomic_DNA"/>
</dbReference>
<dbReference type="Gene3D" id="2.40.50.140">
    <property type="entry name" value="Nucleic acid-binding proteins"/>
    <property type="match status" value="3"/>
</dbReference>
<proteinExistence type="predicted"/>
<evidence type="ECO:0000313" key="5">
    <source>
        <dbReference type="Proteomes" id="UP000324629"/>
    </source>
</evidence>
<sequence>MEQLENLLEKFFLDAFGRNEAIDIHPLSNEFEMRVKESCLTRPLFSMESSQLQTEPSAIKTGLESNTFLCCSSNSTHATGSQDHNLPQFDPPTVTASNRPKCVGFIYPTREEILRGISSNATNRVSSHPVTPPTNDEWFLVKSTQEFEENVSSINLTQLLATPGFSKEMSPNGMACKKASQSSVLPENSGQSLTAPSIERRYHFLESAPLPASTHPVFKTAGGQQLSVPSAEPLHKARCLFNELPAFPANLPPVTVCFADGESTCTLSDARVKGVIDCAYNSEKKLVSKFQLAVRTESIQADNPNFTGFVTAKGSALNLSKNSSKETALLLLSSALHEGVDSEHPNWKAGITLTMEKQSVIASSSSFVQPLGNSLVSGEFMGTSYSNAASNGDILPVYPQLCNSGNASGQLLPPVSSRALERAKLLCSSDLEQPGETGSSESPSGHILEVVNAPVPKPSSTGLVSASGLSVLPVSDSALALAKLLCSKNQITSVESSEHPTETAVVSGSEVTSYRYSSPEKFANVSGTNLKSVGFKKASGDALKPVSKTALLRARQMLCESNNSDLSLLATDACSPGTPVFSTHAFNRSAFPPDCDAKISVNYSQVQATTTENPQVASEWSSKHMKNLTVEPVAPVVNPQLLIYVHPTDSSEPVAAVADYRLPCVSSNPLIENAEVMDLAGIHTDNPEFSIRDLTELGADCTLGSPQCPQTPLKGSSDFKAIRDGEHTCGDRAQLSVDSHVKNSPPMSAHSPPKSTDEVSLSPLNEPDSLTSLMNDTQFQDSMRMLLRNHGLEKTDPLLESQRQALRTQQQHVINQKRSFSRASMLKRATVDEQSSEAVLPVKGGVPCPGLLWRLRCAWNRTQTSTDARRSILTPLHHLVTNCSTKKATCPVQYFMPDYFHFPVDQGKWCLRTAGQLRWLMDSVQTGNYSENSIPLSYEVGDGMTLIPDDYGCVGKEEVINAFLACPSVCCQLASSDWVSNHYDQLVWKMGSTAMRWSATTSDGTTVGEGIHDQLPPSYFTPHHVLLRMKYRYDRELDHAERPALRKIAEMDDTSARRLVLCVCELSVAGDKRFQMRLTDGWYQIQCQIDGALSRLIRSGRIRIGSKLVTACAELVPNETPMESNATIRLVHRKRPGGEFHTSFNHLLGADGAIVGLMLRLHGNATRPVPWFTRLGYAYSKQPKSGCGLYPVPLCTIQPDGGTCPAIRVVIQRRFSLQYMETLDSCSDQKAGADQNDATRHARKPDTGSGSRRFIFRTERAEQAELDNYENQRRRALDSVLDDLLPNTRGARRNQPSRTELASLGNDGEALLAAVLGAPDPGDAESELTDAQREAIRQYKEAAVRSAIAEVTPCRKVTRLLRVRVAGLHPKDVSLNYVVPLTFWNPSDDLLALVKEGEPVEIYKLQASTTRTSDPFVPCSYRSSLPPGQQEALPPGTVLSLSGGRTTHLRPLVSSLHATVNCDPSDVVDADLISQVYQPRRMLCVTDLPKLCIADQFDFCVPLKDAQYDSVLEVDLNCVVVTVLSCAITTTPLRTESDSKDVTNNPREFSPRSGTRQFGALPKFDVDSVYVTDATSKSDESLAVVKIWNGVQAQHLGNVLKKGQHVQFTCLQLRRHQHRSSIPVLDPELGTRSYPLISLNYTVASNVSVDNSHPPTPRSHQPKVDLRGSGQAASYLNRLESLIQLHRASYRTPTSKPSVVQVRPGELVQYSTPPLRNRFGLGLSDLLQSATGSAVGKKDTTPVTRALRARTLPVQSIRLESEVESERQVTPIRHLFTRTTPRTGLSRRGRRRSTIQSGGPSAESAPTIETPVTPAPDNTKTPLHAVGNLPLFMAPMDGQLPSTPEPKLKRRRSSYVRASNLEEAEKENQLDTLDPIKLPLEDTSNTLKSPVCMSSATVSNQQFDLPTHSWNVNDSCPTSSEHESTEDMDVSIADLVKTRRRQNTSRLFPASSTPTRNSLPRFTP</sequence>
<dbReference type="InterPro" id="IPR015252">
    <property type="entry name" value="BRCA2_hlx"/>
</dbReference>
<dbReference type="PANTHER" id="PTHR11289:SF0">
    <property type="entry name" value="BREAST CANCER TYPE 2 SUSCEPTIBILITY PROTEIN"/>
    <property type="match status" value="1"/>
</dbReference>
<keyword evidence="5" id="KW-1185">Reference proteome</keyword>